<evidence type="ECO:0000313" key="1">
    <source>
        <dbReference type="EMBL" id="GIF26005.1"/>
    </source>
</evidence>
<keyword evidence="2" id="KW-1185">Reference proteome</keyword>
<evidence type="ECO:0008006" key="3">
    <source>
        <dbReference type="Google" id="ProtNLM"/>
    </source>
</evidence>
<gene>
    <name evidence="1" type="ORF">Ate02nite_87350</name>
</gene>
<accession>A0A919NVL8</accession>
<dbReference type="Proteomes" id="UP000623608">
    <property type="component" value="Unassembled WGS sequence"/>
</dbReference>
<reference evidence="1" key="1">
    <citation type="submission" date="2021-01" db="EMBL/GenBank/DDBJ databases">
        <title>Whole genome shotgun sequence of Actinoplanes tereljensis NBRC 105297.</title>
        <authorList>
            <person name="Komaki H."/>
            <person name="Tamura T."/>
        </authorList>
    </citation>
    <scope>NUCLEOTIDE SEQUENCE</scope>
    <source>
        <strain evidence="1">NBRC 105297</strain>
    </source>
</reference>
<name>A0A919NVL8_9ACTN</name>
<sequence length="60" mass="6821">MGTTLMPAHTERFLGIHRFTNGKGARKLRARFVRLAIPGKYPLVAISMRHPIRYTILNSS</sequence>
<dbReference type="EMBL" id="BOMY01000055">
    <property type="protein sequence ID" value="GIF26005.1"/>
    <property type="molecule type" value="Genomic_DNA"/>
</dbReference>
<evidence type="ECO:0000313" key="2">
    <source>
        <dbReference type="Proteomes" id="UP000623608"/>
    </source>
</evidence>
<proteinExistence type="predicted"/>
<comment type="caution">
    <text evidence="1">The sequence shown here is derived from an EMBL/GenBank/DDBJ whole genome shotgun (WGS) entry which is preliminary data.</text>
</comment>
<protein>
    <recommendedName>
        <fullName evidence="3">Transposase</fullName>
    </recommendedName>
</protein>
<dbReference type="AlphaFoldDB" id="A0A919NVL8"/>
<organism evidence="1 2">
    <name type="scientific">Paractinoplanes tereljensis</name>
    <dbReference type="NCBI Taxonomy" id="571912"/>
    <lineage>
        <taxon>Bacteria</taxon>
        <taxon>Bacillati</taxon>
        <taxon>Actinomycetota</taxon>
        <taxon>Actinomycetes</taxon>
        <taxon>Micromonosporales</taxon>
        <taxon>Micromonosporaceae</taxon>
        <taxon>Paractinoplanes</taxon>
    </lineage>
</organism>